<gene>
    <name evidence="1" type="ORF">Smlt0510B</name>
</gene>
<dbReference type="EnsemblBacteria" id="CAQ44102">
    <property type="protein sequence ID" value="CAQ44102"/>
    <property type="gene ID" value="Smlt0510B"/>
</dbReference>
<name>B2FKY3_STRMK</name>
<dbReference type="KEGG" id="sml:Smlt0510B"/>
<organism evidence="1 2">
    <name type="scientific">Stenotrophomonas maltophilia (strain K279a)</name>
    <dbReference type="NCBI Taxonomy" id="522373"/>
    <lineage>
        <taxon>Bacteria</taxon>
        <taxon>Pseudomonadati</taxon>
        <taxon>Pseudomonadota</taxon>
        <taxon>Gammaproteobacteria</taxon>
        <taxon>Lysobacterales</taxon>
        <taxon>Lysobacteraceae</taxon>
        <taxon>Stenotrophomonas</taxon>
        <taxon>Stenotrophomonas maltophilia group</taxon>
    </lineage>
</organism>
<keyword evidence="2" id="KW-1185">Reference proteome</keyword>
<evidence type="ECO:0000313" key="2">
    <source>
        <dbReference type="Proteomes" id="UP000008840"/>
    </source>
</evidence>
<sequence length="112" mass="12674">MGRVTFHEILNWPSKERAAVRNDGDGHEPASLALGSAFHYQCADVAKECADHGNQYNDDCKEERYECYEVRGKDIDGNSFLHAEVRDGCAAEKYNASDKERRILADCSRDFL</sequence>
<dbReference type="HOGENOM" id="CLU_2144464_0_0_6"/>
<reference evidence="1 2" key="1">
    <citation type="journal article" date="2008" name="Genome Biol.">
        <title>The complete genome, comparative and functional analysis of Stenotrophomonas maltophilia reveals an organism heavily shielded by drug resistance determinants.</title>
        <authorList>
            <person name="Crossman L.C."/>
            <person name="Gould V.C."/>
            <person name="Dow J.M."/>
            <person name="Vernikos G.S."/>
            <person name="Okazaki A."/>
            <person name="Sebaihia M."/>
            <person name="Saunders D."/>
            <person name="Arrowsmith C."/>
            <person name="Carver T."/>
            <person name="Peters N."/>
            <person name="Adlem E."/>
            <person name="Kerhornou A."/>
            <person name="Lord A."/>
            <person name="Murphy L."/>
            <person name="Seeger K."/>
            <person name="Squares R."/>
            <person name="Rutter S."/>
            <person name="Quail M.A."/>
            <person name="Rajandream M.A."/>
            <person name="Harris D."/>
            <person name="Churcher C."/>
            <person name="Bentley S.D."/>
            <person name="Parkhill J."/>
            <person name="Thomson N.R."/>
            <person name="Avison M.B."/>
        </authorList>
    </citation>
    <scope>NUCLEOTIDE SEQUENCE [LARGE SCALE GENOMIC DNA]</scope>
    <source>
        <strain evidence="1 2">K279a</strain>
    </source>
</reference>
<proteinExistence type="predicted"/>
<dbReference type="EMBL" id="AM743169">
    <property type="protein sequence ID" value="CAQ44102.1"/>
    <property type="molecule type" value="Genomic_DNA"/>
</dbReference>
<accession>B2FKY3</accession>
<evidence type="ECO:0000313" key="1">
    <source>
        <dbReference type="EMBL" id="CAQ44102.1"/>
    </source>
</evidence>
<protein>
    <submittedName>
        <fullName evidence="1">Uncharacterized protein</fullName>
    </submittedName>
</protein>
<dbReference type="Proteomes" id="UP000008840">
    <property type="component" value="Chromosome"/>
</dbReference>
<dbReference type="AlphaFoldDB" id="B2FKY3"/>